<protein>
    <submittedName>
        <fullName evidence="1">KRTAP21-3 isoform 1</fullName>
    </submittedName>
</protein>
<gene>
    <name evidence="1" type="ORF">CK820_G0018137</name>
</gene>
<dbReference type="PROSITE" id="PS51257">
    <property type="entry name" value="PROKAR_LIPOPROTEIN"/>
    <property type="match status" value="1"/>
</dbReference>
<evidence type="ECO:0000313" key="1">
    <source>
        <dbReference type="EMBL" id="PNI61589.1"/>
    </source>
</evidence>
<dbReference type="Proteomes" id="UP000236370">
    <property type="component" value="Unassembled WGS sequence"/>
</dbReference>
<comment type="caution">
    <text evidence="1">The sequence shown here is derived from an EMBL/GenBank/DDBJ whole genome shotgun (WGS) entry which is preliminary data.</text>
</comment>
<proteinExistence type="predicted"/>
<dbReference type="EMBL" id="NBAG03000248">
    <property type="protein sequence ID" value="PNI61589.1"/>
    <property type="molecule type" value="Genomic_DNA"/>
</dbReference>
<organism evidence="1 2">
    <name type="scientific">Pan troglodytes</name>
    <name type="common">Chimpanzee</name>
    <dbReference type="NCBI Taxonomy" id="9598"/>
    <lineage>
        <taxon>Eukaryota</taxon>
        <taxon>Metazoa</taxon>
        <taxon>Chordata</taxon>
        <taxon>Craniata</taxon>
        <taxon>Vertebrata</taxon>
        <taxon>Euteleostomi</taxon>
        <taxon>Mammalia</taxon>
        <taxon>Eutheria</taxon>
        <taxon>Euarchontoglires</taxon>
        <taxon>Primates</taxon>
        <taxon>Haplorrhini</taxon>
        <taxon>Catarrhini</taxon>
        <taxon>Hominidae</taxon>
        <taxon>Pan</taxon>
    </lineage>
</organism>
<accession>A0A2J8MQ10</accession>
<reference evidence="1 2" key="1">
    <citation type="submission" date="2017-12" db="EMBL/GenBank/DDBJ databases">
        <title>High-resolution comparative analysis of great ape genomes.</title>
        <authorList>
            <person name="Pollen A."/>
            <person name="Hastie A."/>
            <person name="Hormozdiari F."/>
            <person name="Dougherty M."/>
            <person name="Liu R."/>
            <person name="Chaisson M."/>
            <person name="Hoppe E."/>
            <person name="Hill C."/>
            <person name="Pang A."/>
            <person name="Hillier L."/>
            <person name="Baker C."/>
            <person name="Armstrong J."/>
            <person name="Shendure J."/>
            <person name="Paten B."/>
            <person name="Wilson R."/>
            <person name="Chao H."/>
            <person name="Schneider V."/>
            <person name="Ventura M."/>
            <person name="Kronenberg Z."/>
            <person name="Murali S."/>
            <person name="Gordon D."/>
            <person name="Cantsilieris S."/>
            <person name="Munson K."/>
            <person name="Nelson B."/>
            <person name="Raja A."/>
            <person name="Underwood J."/>
            <person name="Diekhans M."/>
            <person name="Fiddes I."/>
            <person name="Haussler D."/>
            <person name="Eichler E."/>
        </authorList>
    </citation>
    <scope>NUCLEOTIDE SEQUENCE [LARGE SCALE GENOMIC DNA]</scope>
    <source>
        <strain evidence="1">Yerkes chimp pedigree #C0471</strain>
    </source>
</reference>
<evidence type="ECO:0000313" key="2">
    <source>
        <dbReference type="Proteomes" id="UP000236370"/>
    </source>
</evidence>
<name>A0A2J8MQ10_PANTR</name>
<sequence>MYFNYKSVCGSCGFGSCYGCGYGCIHSTHCGCNGYYGCYENKYSVIDDLIFFASKKYH</sequence>
<dbReference type="STRING" id="9598.ENSPTRP00000060614"/>
<dbReference type="AlphaFoldDB" id="A0A2J8MQ10"/>